<name>A0ABS6JTD6_9BACI</name>
<keyword evidence="5 6" id="KW-0472">Membrane</keyword>
<evidence type="ECO:0000256" key="6">
    <source>
        <dbReference type="SAM" id="Phobius"/>
    </source>
</evidence>
<evidence type="ECO:0000313" key="8">
    <source>
        <dbReference type="EMBL" id="MBU9721839.1"/>
    </source>
</evidence>
<evidence type="ECO:0000256" key="3">
    <source>
        <dbReference type="ARBA" id="ARBA00022692"/>
    </source>
</evidence>
<evidence type="ECO:0000313" key="9">
    <source>
        <dbReference type="Proteomes" id="UP000790580"/>
    </source>
</evidence>
<feature type="transmembrane region" description="Helical" evidence="6">
    <location>
        <begin position="54"/>
        <end position="74"/>
    </location>
</feature>
<dbReference type="PANTHER" id="PTHR33545">
    <property type="entry name" value="UPF0750 MEMBRANE PROTEIN YITT-RELATED"/>
    <property type="match status" value="1"/>
</dbReference>
<keyword evidence="4 6" id="KW-1133">Transmembrane helix</keyword>
<dbReference type="Gene3D" id="3.30.70.120">
    <property type="match status" value="1"/>
</dbReference>
<accession>A0ABS6JTD6</accession>
<dbReference type="Pfam" id="PF10035">
    <property type="entry name" value="DUF2179"/>
    <property type="match status" value="1"/>
</dbReference>
<evidence type="ECO:0000256" key="4">
    <source>
        <dbReference type="ARBA" id="ARBA00022989"/>
    </source>
</evidence>
<reference evidence="8 9" key="1">
    <citation type="submission" date="2021-06" db="EMBL/GenBank/DDBJ databases">
        <title>Bacillus sp. RD4P76, an endophyte from a halophyte.</title>
        <authorList>
            <person name="Sun J.-Q."/>
        </authorList>
    </citation>
    <scope>NUCLEOTIDE SEQUENCE [LARGE SCALE GENOMIC DNA]</scope>
    <source>
        <strain evidence="8 9">JCM 17098</strain>
    </source>
</reference>
<keyword evidence="3 6" id="KW-0812">Transmembrane</keyword>
<keyword evidence="9" id="KW-1185">Reference proteome</keyword>
<dbReference type="InterPro" id="IPR051461">
    <property type="entry name" value="UPF0750_membrane"/>
</dbReference>
<protein>
    <submittedName>
        <fullName evidence="8">YitT family protein</fullName>
    </submittedName>
</protein>
<dbReference type="PIRSF" id="PIRSF006483">
    <property type="entry name" value="Membrane_protein_YitT"/>
    <property type="match status" value="1"/>
</dbReference>
<feature type="domain" description="DUF2179" evidence="7">
    <location>
        <begin position="220"/>
        <end position="274"/>
    </location>
</feature>
<dbReference type="PANTHER" id="PTHR33545:SF5">
    <property type="entry name" value="UPF0750 MEMBRANE PROTEIN YITT"/>
    <property type="match status" value="1"/>
</dbReference>
<dbReference type="RefSeq" id="WP_088076015.1">
    <property type="nucleotide sequence ID" value="NZ_JAHQCR010000045.1"/>
</dbReference>
<sequence length="280" mass="30734">MIREWNILEETKKVIIAIGTAALLALSLNLFLIPANVFASGFTGIAQIFSELTGLSPGILLFLLNIPVAILGWLKVGKSFTFYSFLNVAFTTFFLEVIPVQTVSPDIILNSVFGGVLGGLGAGIILKFGASSGGLDILVLLLARKSDRPLGVYFFTINAIIVLTSGVMFGMEKALYTLVTLYVLSRIIDTLHTRHVKLTALIVTNKGDELQQAFHERVIRGITRIPAKGGYTKQDKEILMIVITRYELYELQKIIDEVDPGAFTNIVETSGIFGMFRKDN</sequence>
<dbReference type="Pfam" id="PF02588">
    <property type="entry name" value="YitT_membrane"/>
    <property type="match status" value="1"/>
</dbReference>
<proteinExistence type="predicted"/>
<keyword evidence="2" id="KW-1003">Cell membrane</keyword>
<gene>
    <name evidence="8" type="ORF">KS407_10380</name>
</gene>
<dbReference type="InterPro" id="IPR015867">
    <property type="entry name" value="N-reg_PII/ATP_PRibTrfase_C"/>
</dbReference>
<feature type="transmembrane region" description="Helical" evidence="6">
    <location>
        <begin position="80"/>
        <end position="100"/>
    </location>
</feature>
<dbReference type="EMBL" id="JAHQCR010000045">
    <property type="protein sequence ID" value="MBU9721839.1"/>
    <property type="molecule type" value="Genomic_DNA"/>
</dbReference>
<evidence type="ECO:0000256" key="5">
    <source>
        <dbReference type="ARBA" id="ARBA00023136"/>
    </source>
</evidence>
<dbReference type="InterPro" id="IPR003740">
    <property type="entry name" value="YitT"/>
</dbReference>
<evidence type="ECO:0000256" key="2">
    <source>
        <dbReference type="ARBA" id="ARBA00022475"/>
    </source>
</evidence>
<organism evidence="8 9">
    <name type="scientific">Evansella alkalicola</name>
    <dbReference type="NCBI Taxonomy" id="745819"/>
    <lineage>
        <taxon>Bacteria</taxon>
        <taxon>Bacillati</taxon>
        <taxon>Bacillota</taxon>
        <taxon>Bacilli</taxon>
        <taxon>Bacillales</taxon>
        <taxon>Bacillaceae</taxon>
        <taxon>Evansella</taxon>
    </lineage>
</organism>
<evidence type="ECO:0000259" key="7">
    <source>
        <dbReference type="Pfam" id="PF10035"/>
    </source>
</evidence>
<feature type="transmembrane region" description="Helical" evidence="6">
    <location>
        <begin position="14"/>
        <end position="33"/>
    </location>
</feature>
<dbReference type="InterPro" id="IPR019264">
    <property type="entry name" value="DUF2179"/>
</dbReference>
<dbReference type="Proteomes" id="UP000790580">
    <property type="component" value="Unassembled WGS sequence"/>
</dbReference>
<evidence type="ECO:0000256" key="1">
    <source>
        <dbReference type="ARBA" id="ARBA00004651"/>
    </source>
</evidence>
<comment type="subcellular location">
    <subcellularLocation>
        <location evidence="1">Cell membrane</location>
        <topology evidence="1">Multi-pass membrane protein</topology>
    </subcellularLocation>
</comment>
<comment type="caution">
    <text evidence="8">The sequence shown here is derived from an EMBL/GenBank/DDBJ whole genome shotgun (WGS) entry which is preliminary data.</text>
</comment>
<feature type="transmembrane region" description="Helical" evidence="6">
    <location>
        <begin position="150"/>
        <end position="171"/>
    </location>
</feature>
<dbReference type="CDD" id="cd16380">
    <property type="entry name" value="YitT_C"/>
    <property type="match status" value="1"/>
</dbReference>